<dbReference type="Proteomes" id="UP000046393">
    <property type="component" value="Unplaced"/>
</dbReference>
<proteinExistence type="predicted"/>
<dbReference type="AlphaFoldDB" id="A0A0N5AHN1"/>
<evidence type="ECO:0000313" key="2">
    <source>
        <dbReference type="WBParaSite" id="SMUV_0000388801-mRNA-1"/>
    </source>
</evidence>
<dbReference type="WBParaSite" id="SMUV_0000388801-mRNA-1">
    <property type="protein sequence ID" value="SMUV_0000388801-mRNA-1"/>
    <property type="gene ID" value="SMUV_0000388801"/>
</dbReference>
<reference evidence="2" key="1">
    <citation type="submission" date="2017-02" db="UniProtKB">
        <authorList>
            <consortium name="WormBaseParasite"/>
        </authorList>
    </citation>
    <scope>IDENTIFICATION</scope>
</reference>
<name>A0A0N5AHN1_9BILA</name>
<organism evidence="1 2">
    <name type="scientific">Syphacia muris</name>
    <dbReference type="NCBI Taxonomy" id="451379"/>
    <lineage>
        <taxon>Eukaryota</taxon>
        <taxon>Metazoa</taxon>
        <taxon>Ecdysozoa</taxon>
        <taxon>Nematoda</taxon>
        <taxon>Chromadorea</taxon>
        <taxon>Rhabditida</taxon>
        <taxon>Spirurina</taxon>
        <taxon>Oxyuridomorpha</taxon>
        <taxon>Oxyuroidea</taxon>
        <taxon>Oxyuridae</taxon>
        <taxon>Syphacia</taxon>
    </lineage>
</organism>
<accession>A0A0N5AHN1</accession>
<evidence type="ECO:0000313" key="1">
    <source>
        <dbReference type="Proteomes" id="UP000046393"/>
    </source>
</evidence>
<keyword evidence="1" id="KW-1185">Reference proteome</keyword>
<protein>
    <submittedName>
        <fullName evidence="2">Lysozyme</fullName>
    </submittedName>
</protein>
<sequence length="77" mass="8806">METGKMAWCYEHLRDCKKWANEGLALSTASNEAAKLCDCIQRQYITWIDTDLNGGSRIENASKQLHDTYPDCSGYER</sequence>